<organism evidence="2 3">
    <name type="scientific">Cherax quadricarinatus</name>
    <name type="common">Australian red claw crayfish</name>
    <dbReference type="NCBI Taxonomy" id="27406"/>
    <lineage>
        <taxon>Eukaryota</taxon>
        <taxon>Metazoa</taxon>
        <taxon>Ecdysozoa</taxon>
        <taxon>Arthropoda</taxon>
        <taxon>Crustacea</taxon>
        <taxon>Multicrustacea</taxon>
        <taxon>Malacostraca</taxon>
        <taxon>Eumalacostraca</taxon>
        <taxon>Eucarida</taxon>
        <taxon>Decapoda</taxon>
        <taxon>Pleocyemata</taxon>
        <taxon>Astacidea</taxon>
        <taxon>Parastacoidea</taxon>
        <taxon>Parastacidae</taxon>
        <taxon>Cherax</taxon>
    </lineage>
</organism>
<gene>
    <name evidence="2" type="ORF">OTU49_008922</name>
</gene>
<keyword evidence="1" id="KW-0732">Signal</keyword>
<feature type="chain" id="PRO_5043598018" evidence="1">
    <location>
        <begin position="28"/>
        <end position="185"/>
    </location>
</feature>
<keyword evidence="3" id="KW-1185">Reference proteome</keyword>
<sequence length="185" mass="20311">NVVDTYSPKMNFQVLACVLGTVGLAAAVPVPSTPQQVPSVNDNALDSEVLLEVAALTSKFLPALREAFNNEEGTQMGRINRISQSFLPLARAVVKYRSDTEDNYNVDSSQKQQEAAEAVVPVLLDLVKLLVEIMPQVPQQTNFNVQDLKLPTIDSEFVPDQTIPEVKIPATKFVPEIVIPEIKIQ</sequence>
<dbReference type="EMBL" id="JARKIK010000070">
    <property type="protein sequence ID" value="KAK8728769.1"/>
    <property type="molecule type" value="Genomic_DNA"/>
</dbReference>
<proteinExistence type="predicted"/>
<evidence type="ECO:0000256" key="1">
    <source>
        <dbReference type="SAM" id="SignalP"/>
    </source>
</evidence>
<dbReference type="AlphaFoldDB" id="A0AAW0WLT9"/>
<accession>A0AAW0WLT9</accession>
<comment type="caution">
    <text evidence="2">The sequence shown here is derived from an EMBL/GenBank/DDBJ whole genome shotgun (WGS) entry which is preliminary data.</text>
</comment>
<reference evidence="2 3" key="1">
    <citation type="journal article" date="2024" name="BMC Genomics">
        <title>Genome assembly of redclaw crayfish (Cherax quadricarinatus) provides insights into its immune adaptation and hypoxia tolerance.</title>
        <authorList>
            <person name="Liu Z."/>
            <person name="Zheng J."/>
            <person name="Li H."/>
            <person name="Fang K."/>
            <person name="Wang S."/>
            <person name="He J."/>
            <person name="Zhou D."/>
            <person name="Weng S."/>
            <person name="Chi M."/>
            <person name="Gu Z."/>
            <person name="He J."/>
            <person name="Li F."/>
            <person name="Wang M."/>
        </authorList>
    </citation>
    <scope>NUCLEOTIDE SEQUENCE [LARGE SCALE GENOMIC DNA]</scope>
    <source>
        <strain evidence="2">ZL_2023a</strain>
    </source>
</reference>
<name>A0AAW0WLT9_CHEQU</name>
<dbReference type="Proteomes" id="UP001445076">
    <property type="component" value="Unassembled WGS sequence"/>
</dbReference>
<feature type="signal peptide" evidence="1">
    <location>
        <begin position="1"/>
        <end position="27"/>
    </location>
</feature>
<feature type="non-terminal residue" evidence="2">
    <location>
        <position position="1"/>
    </location>
</feature>
<evidence type="ECO:0000313" key="3">
    <source>
        <dbReference type="Proteomes" id="UP001445076"/>
    </source>
</evidence>
<evidence type="ECO:0000313" key="2">
    <source>
        <dbReference type="EMBL" id="KAK8728769.1"/>
    </source>
</evidence>
<protein>
    <submittedName>
        <fullName evidence="2">Uncharacterized protein</fullName>
    </submittedName>
</protein>